<dbReference type="Proteomes" id="UP001233271">
    <property type="component" value="Chromosome 3"/>
</dbReference>
<evidence type="ECO:0000313" key="5">
    <source>
        <dbReference type="EMBL" id="BEI90404.1"/>
    </source>
</evidence>
<keyword evidence="6" id="KW-1185">Reference proteome</keyword>
<evidence type="ECO:0000313" key="6">
    <source>
        <dbReference type="Proteomes" id="UP001233271"/>
    </source>
</evidence>
<dbReference type="GO" id="GO:0017056">
    <property type="term" value="F:structural constituent of nuclear pore"/>
    <property type="evidence" value="ECO:0007669"/>
    <property type="project" value="TreeGrafter"/>
</dbReference>
<dbReference type="PANTHER" id="PTHR31344">
    <property type="entry name" value="NUCLEAR PORE COMPLEX PROTEIN NUP205"/>
    <property type="match status" value="1"/>
</dbReference>
<dbReference type="RefSeq" id="XP_060455669.1">
    <property type="nucleotide sequence ID" value="XM_060598925.1"/>
</dbReference>
<keyword evidence="4" id="KW-0539">Nucleus</keyword>
<evidence type="ECO:0000256" key="3">
    <source>
        <dbReference type="ARBA" id="ARBA00022448"/>
    </source>
</evidence>
<dbReference type="InterPro" id="IPR021827">
    <property type="entry name" value="Nup186/Nup192/Nup205"/>
</dbReference>
<dbReference type="EMBL" id="AP028214">
    <property type="protein sequence ID" value="BEI90404.1"/>
    <property type="molecule type" value="Genomic_DNA"/>
</dbReference>
<evidence type="ECO:0000256" key="1">
    <source>
        <dbReference type="ARBA" id="ARBA00004123"/>
    </source>
</evidence>
<keyword evidence="3" id="KW-0813">Transport</keyword>
<proteinExistence type="inferred from homology"/>
<organism evidence="5 6">
    <name type="scientific">Cutaneotrichosporon cavernicola</name>
    <dbReference type="NCBI Taxonomy" id="279322"/>
    <lineage>
        <taxon>Eukaryota</taxon>
        <taxon>Fungi</taxon>
        <taxon>Dikarya</taxon>
        <taxon>Basidiomycota</taxon>
        <taxon>Agaricomycotina</taxon>
        <taxon>Tremellomycetes</taxon>
        <taxon>Trichosporonales</taxon>
        <taxon>Trichosporonaceae</taxon>
        <taxon>Cutaneotrichosporon</taxon>
    </lineage>
</organism>
<evidence type="ECO:0000256" key="2">
    <source>
        <dbReference type="ARBA" id="ARBA00005892"/>
    </source>
</evidence>
<accession>A0AA48I665</accession>
<dbReference type="GeneID" id="85494274"/>
<dbReference type="GO" id="GO:0044611">
    <property type="term" value="C:nuclear pore inner ring"/>
    <property type="evidence" value="ECO:0007669"/>
    <property type="project" value="TreeGrafter"/>
</dbReference>
<gene>
    <name evidence="5" type="primary">NUP192</name>
    <name evidence="5" type="ORF">CcaverHIS019_0304740</name>
</gene>
<evidence type="ECO:0008006" key="7">
    <source>
        <dbReference type="Google" id="ProtNLM"/>
    </source>
</evidence>
<protein>
    <recommendedName>
        <fullName evidence="7">Nucleoporin</fullName>
    </recommendedName>
</protein>
<evidence type="ECO:0000256" key="4">
    <source>
        <dbReference type="ARBA" id="ARBA00023242"/>
    </source>
</evidence>
<comment type="similarity">
    <text evidence="2">Belongs to the NUP186/NUP192/NUP205 family.</text>
</comment>
<reference evidence="5" key="1">
    <citation type="journal article" date="2023" name="BMC Genomics">
        <title>Chromosome-level genome assemblies of Cutaneotrichosporon spp. (Trichosporonales, Basidiomycota) reveal imbalanced evolution between nucleotide sequences and chromosome synteny.</title>
        <authorList>
            <person name="Kobayashi Y."/>
            <person name="Kayamori A."/>
            <person name="Aoki K."/>
            <person name="Shiwa Y."/>
            <person name="Matsutani M."/>
            <person name="Fujita N."/>
            <person name="Sugita T."/>
            <person name="Iwasaki W."/>
            <person name="Tanaka N."/>
            <person name="Takashima M."/>
        </authorList>
    </citation>
    <scope>NUCLEOTIDE SEQUENCE</scope>
    <source>
        <strain evidence="5">HIS019</strain>
    </source>
</reference>
<comment type="subcellular location">
    <subcellularLocation>
        <location evidence="1">Nucleus</location>
    </subcellularLocation>
</comment>
<dbReference type="PANTHER" id="PTHR31344:SF0">
    <property type="entry name" value="NUCLEAR PORE COMPLEX PROTEIN NUP205"/>
    <property type="match status" value="1"/>
</dbReference>
<name>A0AA48I665_9TREE</name>
<dbReference type="Pfam" id="PF11894">
    <property type="entry name" value="Nup192"/>
    <property type="match status" value="1"/>
</dbReference>
<sequence length="1815" mass="199731">MSRLPLAQWDPSLFTELLHLLVLISSRPSTSVFRRFFDKLDTARPWIIALTALPTPNNEDKEFIATSPISTPDGVEVRVTDELLVTTNTIAESLNLSHLLSAVLALHAVQQRPRFPERSDPEIAVYLLHEYLQSLLDFVTDLLKITFGEDAEEGVAFDELRGWVEDLLSEKGAQGFLPDVAVDQIDVLQGRLDAVVRTQASGAQFELLNFRASSLRREQNRLASIIATLGQSGLFKTSQVVKIVKWLKKSRPDAVVGTILASIIAATPPVQTIANTPQDETVQTYASLPKFMLVLCNLIFVEKDWQSTELQDAVKLHWAVFYASAVSYDASLSQAVGLDANGAERHLQEAVNGQAFKFLTNLIAHLEEEPEDPTTALATRSDPENNAFIYAQLQKLVGWLVKQRHFMRGLKNKEEDVGVVRRSSGSAPAQNFQSFLTLMAAVYQRLPPDSATALWDESSFTGVVLDLRTAYPPDAFWDLMCAISKGPECASKCFEKFKETRLSWNALFKFYQHYIELMPPLYGTLKTTHQTSIEGMSHDEYLVADGWTRLLANVVRDSTIARGALLQSKPHPLQTLFDIVNCDIATDLKAAVFEAINAFVERRGDSADDDVVARAVDNYERVTFADPTLDVREGTRVPQPIGWMQRMELAEQDLGLYPLTRAYIGFLTALMPSEKARVNGALRRGAMYVIDRVLLGSRPQASTTEQWSNYQAIMAFFEKALQTFDLTDLLSPARGTAAALSEQPGFLILLRILSEPAVFAPLGDIVDGAVPMAPNRPRIANECLLRVLRIYHRILDIQLVFSDVLLLTLQSTTGFKRPLGFQSLDHLLLNRLSNVINIAFSVGDRDDAVAFVSLKIIAALAQSPVFSSADMFHGVYAKVMNRLAGVIDSSDESIRIAQAFSSKLSEEGEDLSPEYVALESKAVLRGEDSDHLPILMRSAILDMLVDNTADATGPNIAHFLLGFDFRARELGLQDPRAPGSRRSCLQVILEQLNEKPPMIQLHPVLAAKSVQLIHQLFAHPVTGPSTMAYTESYDGFPARQLGALPRTCPAVATDVVGLGIASTYTDEVETSADVLVAYLNYQRFILASVGIQTFAFEGHGASSEYISKQLFADEDEDEEDQRPPLLIDLVSNIDIQFVEADPDAQQDKTLEFYYNFNFDQYKQPGTDLFDLDVLARALKSNRRQLERQGAVIQGTSADAMAKEAQYILARLAFKNRQNEIFVAKGDFLEAWNETLKVALALLFHHVPEDRQEVLLFELLSAVLDRMSGDLPPGVLDLLSEAALMSVNTLMTALSTLDATNLPLDQMSTVLTKIIDAVLKPGTTEIVRGNLYASITQYLQLVPGGDSALRRSTITDLAARKDRFIPLLCRDAMDMRDVWKTEYFSLLASIAALGDRVILAPLVTSRFLAQFVRSIKDRELQLQECLVPDPDGLHAFWVYEANAAFLTAYASSPKGASDLIDAGVFETLATCSFMGVSPFNDDVLSIGSNAEAVERQHRVLISALQLLVRVLSHTSVVGQKNALSFLGAHRDSFLILLRENQAYITGTGIDESRLIVALFTAVVPKVSPDEVRSSSGFGAFHHSVLFLAAKFLEPSWADNVHSDAQEAKDKVLQLNQVIIAYLVVTTTGLKAGSPSSPRPVFVVDAARSNGAARIGSAPSLLAAVEYVAELAETLQDVSNAYDDVADKLEAGEDVGAAGFEAGSVEELQASFVARTNAISIMIESLLLLIWRHMMYYTADAGGEGVRPTTLSLSFSSAGMSSAAPGAVSMRALERVAAFLRGVLDRLDDVDVANRKDDAYYAMLVRRLRELCGGLTE</sequence>
<dbReference type="GO" id="GO:0006999">
    <property type="term" value="P:nuclear pore organization"/>
    <property type="evidence" value="ECO:0007669"/>
    <property type="project" value="TreeGrafter"/>
</dbReference>
<dbReference type="KEGG" id="ccac:CcaHIS019_0304740"/>